<keyword evidence="6 10" id="KW-0479">Metal-binding</keyword>
<keyword evidence="8 10" id="KW-0460">Magnesium</keyword>
<reference evidence="11 12" key="1">
    <citation type="journal article" date="2008" name="BMC Genomics">
        <title>Genome sequence and rapid evolution of the rice pathogen Xanthomonas oryzae pv. oryzae PXO99A.</title>
        <authorList>
            <person name="Salzberg S.L."/>
            <person name="Sommer D.D."/>
            <person name="Schatz M.C."/>
            <person name="Phillippy A.M."/>
            <person name="Rabinowicz P.D."/>
            <person name="Tsuge S."/>
            <person name="Furutani A."/>
            <person name="Ochiai H."/>
            <person name="Delcher A.L."/>
            <person name="Kelley D."/>
            <person name="Madupu R."/>
            <person name="Puiu D."/>
            <person name="Radune D."/>
            <person name="Shumway M."/>
            <person name="Trapnell C."/>
            <person name="Aparna G."/>
            <person name="Jha G."/>
            <person name="Pandey A."/>
            <person name="Patil P.B."/>
            <person name="Ishihara H."/>
            <person name="Meyer D.F."/>
            <person name="Szurek B."/>
            <person name="Verdier V."/>
            <person name="Koebnik R."/>
            <person name="Dow J.M."/>
            <person name="Ryan R.P."/>
            <person name="Hirata H."/>
            <person name="Tsuyumu S."/>
            <person name="Won Lee S."/>
            <person name="Seo Y.S."/>
            <person name="Sriariyanum M."/>
            <person name="Ronald P.C."/>
            <person name="Sonti R.V."/>
            <person name="Van Sluys M.A."/>
            <person name="Leach J.E."/>
            <person name="White F.F."/>
            <person name="Bogdanove A.J."/>
        </authorList>
    </citation>
    <scope>NUCLEOTIDE SEQUENCE [LARGE SCALE GENOMIC DNA]</scope>
    <source>
        <strain evidence="11 12">PXO99A</strain>
    </source>
</reference>
<comment type="function">
    <text evidence="10">Specifically catalyzes the dephosphorylation of 2-phosphoglycolate. Is involved in the dissimilation of the intracellular 2-phosphoglycolate formed during the DNA repair of 3'-phosphoglycolate ends, a major class of DNA lesions induced by oxidative stress.</text>
</comment>
<dbReference type="SFLD" id="SFLDG01129">
    <property type="entry name" value="C1.5:_HAD__Beta-PGM__Phosphata"/>
    <property type="match status" value="1"/>
</dbReference>
<dbReference type="eggNOG" id="COG0546">
    <property type="taxonomic scope" value="Bacteria"/>
</dbReference>
<dbReference type="EC" id="3.1.3.18" evidence="5 10"/>
<comment type="catalytic activity">
    <reaction evidence="1 10">
        <text>2-phosphoglycolate + H2O = glycolate + phosphate</text>
        <dbReference type="Rhea" id="RHEA:14369"/>
        <dbReference type="ChEBI" id="CHEBI:15377"/>
        <dbReference type="ChEBI" id="CHEBI:29805"/>
        <dbReference type="ChEBI" id="CHEBI:43474"/>
        <dbReference type="ChEBI" id="CHEBI:58033"/>
        <dbReference type="EC" id="3.1.3.18"/>
    </reaction>
</comment>
<evidence type="ECO:0000256" key="3">
    <source>
        <dbReference type="ARBA" id="ARBA00004818"/>
    </source>
</evidence>
<feature type="active site" description="Nucleophile" evidence="10">
    <location>
        <position position="39"/>
    </location>
</feature>
<evidence type="ECO:0000256" key="1">
    <source>
        <dbReference type="ARBA" id="ARBA00000830"/>
    </source>
</evidence>
<dbReference type="Gene3D" id="1.10.150.240">
    <property type="entry name" value="Putative phosphatase, domain 2"/>
    <property type="match status" value="1"/>
</dbReference>
<comment type="cofactor">
    <cofactor evidence="2 10">
        <name>Mg(2+)</name>
        <dbReference type="ChEBI" id="CHEBI:18420"/>
    </cofactor>
</comment>
<dbReference type="GO" id="GO:0005829">
    <property type="term" value="C:cytosol"/>
    <property type="evidence" value="ECO:0007669"/>
    <property type="project" value="TreeGrafter"/>
</dbReference>
<dbReference type="GO" id="GO:0046872">
    <property type="term" value="F:metal ion binding"/>
    <property type="evidence" value="ECO:0007669"/>
    <property type="project" value="UniProtKB-KW"/>
</dbReference>
<dbReference type="InterPro" id="IPR050155">
    <property type="entry name" value="HAD-like_hydrolase_sf"/>
</dbReference>
<dbReference type="HOGENOM" id="CLU_045011_19_1_6"/>
<dbReference type="PANTHER" id="PTHR43434:SF23">
    <property type="entry name" value="PHOSPHOGLYCOLATE PHOSPHATASE"/>
    <property type="match status" value="1"/>
</dbReference>
<dbReference type="GO" id="GO:0008967">
    <property type="term" value="F:phosphoglycolate phosphatase activity"/>
    <property type="evidence" value="ECO:0007669"/>
    <property type="project" value="UniProtKB-UniRule"/>
</dbReference>
<dbReference type="SFLD" id="SFLDG01135">
    <property type="entry name" value="C1.5.6:_HAD__Beta-PGM__Phospha"/>
    <property type="match status" value="1"/>
</dbReference>
<evidence type="ECO:0000256" key="6">
    <source>
        <dbReference type="ARBA" id="ARBA00022723"/>
    </source>
</evidence>
<evidence type="ECO:0000256" key="7">
    <source>
        <dbReference type="ARBA" id="ARBA00022801"/>
    </source>
</evidence>
<dbReference type="HAMAP" id="MF_00495">
    <property type="entry name" value="GPH_hydrolase_bact"/>
    <property type="match status" value="1"/>
</dbReference>
<dbReference type="EMBL" id="CP000967">
    <property type="protein sequence ID" value="ACD58590.1"/>
    <property type="molecule type" value="Genomic_DNA"/>
</dbReference>
<sequence>MGFATAVGWGLDGPGGVPGDTQLTTDVAAADFPRVVLFDLDGTLLDSAPDMLATVNAMLDARGRAPIALASLRPVVSKGARAMLGVAFAELDAEACVALVPEFLQRYEDVIGTQSQLFDGVEELMVRLENAGCVWGIVTNKPEYLARLILPQLGWEQRCAVLIGGDTLAERKPHPLPLLAAAERIGVAPAQCVYVGDDARDILAARAAAMPSVAVLWGYRLDDDDPLRWQADVLVEQPQALWNPATWPQT</sequence>
<evidence type="ECO:0000256" key="10">
    <source>
        <dbReference type="HAMAP-Rule" id="MF_00495"/>
    </source>
</evidence>
<name>A0A0K0GJY1_XANOP</name>
<dbReference type="NCBIfam" id="NF009700">
    <property type="entry name" value="PRK13226.1"/>
    <property type="match status" value="1"/>
</dbReference>
<dbReference type="InterPro" id="IPR037512">
    <property type="entry name" value="PGPase_prok"/>
</dbReference>
<dbReference type="PANTHER" id="PTHR43434">
    <property type="entry name" value="PHOSPHOGLYCOLATE PHOSPHATASE"/>
    <property type="match status" value="1"/>
</dbReference>
<protein>
    <recommendedName>
        <fullName evidence="5 10">Phosphoglycolate phosphatase</fullName>
        <shortName evidence="10">PGP</shortName>
        <shortName evidence="10">PGPase</shortName>
        <ecNumber evidence="5 10">3.1.3.18</ecNumber>
    </recommendedName>
</protein>
<evidence type="ECO:0000313" key="12">
    <source>
        <dbReference type="Proteomes" id="UP000001740"/>
    </source>
</evidence>
<evidence type="ECO:0000256" key="9">
    <source>
        <dbReference type="ARBA" id="ARBA00023277"/>
    </source>
</evidence>
<dbReference type="UniPathway" id="UPA00865">
    <property type="reaction ID" value="UER00834"/>
</dbReference>
<feature type="binding site" evidence="10">
    <location>
        <position position="197"/>
    </location>
    <ligand>
        <name>Mg(2+)</name>
        <dbReference type="ChEBI" id="CHEBI:18420"/>
    </ligand>
</feature>
<keyword evidence="7 10" id="KW-0378">Hydrolase</keyword>
<dbReference type="InterPro" id="IPR023198">
    <property type="entry name" value="PGP-like_dom2"/>
</dbReference>
<comment type="similarity">
    <text evidence="4 10">Belongs to the HAD-like hydrolase superfamily. CbbY/CbbZ/Gph/YieH family.</text>
</comment>
<evidence type="ECO:0000313" key="11">
    <source>
        <dbReference type="EMBL" id="ACD58590.1"/>
    </source>
</evidence>
<dbReference type="InterPro" id="IPR023214">
    <property type="entry name" value="HAD_sf"/>
</dbReference>
<dbReference type="NCBIfam" id="TIGR01549">
    <property type="entry name" value="HAD-SF-IA-v1"/>
    <property type="match status" value="1"/>
</dbReference>
<dbReference type="Proteomes" id="UP000001740">
    <property type="component" value="Chromosome"/>
</dbReference>
<dbReference type="KEGG" id="xop:PXO_00378"/>
<dbReference type="Pfam" id="PF00702">
    <property type="entry name" value="Hydrolase"/>
    <property type="match status" value="1"/>
</dbReference>
<dbReference type="InterPro" id="IPR006439">
    <property type="entry name" value="HAD-SF_hydro_IA"/>
</dbReference>
<dbReference type="GO" id="GO:0006281">
    <property type="term" value="P:DNA repair"/>
    <property type="evidence" value="ECO:0007669"/>
    <property type="project" value="TreeGrafter"/>
</dbReference>
<evidence type="ECO:0000256" key="4">
    <source>
        <dbReference type="ARBA" id="ARBA00006171"/>
    </source>
</evidence>
<comment type="pathway">
    <text evidence="3 10">Organic acid metabolism; glycolate biosynthesis; glycolate from 2-phosphoglycolate: step 1/1.</text>
</comment>
<dbReference type="GO" id="GO:0005975">
    <property type="term" value="P:carbohydrate metabolic process"/>
    <property type="evidence" value="ECO:0007669"/>
    <property type="project" value="InterPro"/>
</dbReference>
<evidence type="ECO:0000256" key="2">
    <source>
        <dbReference type="ARBA" id="ARBA00001946"/>
    </source>
</evidence>
<dbReference type="InterPro" id="IPR036412">
    <property type="entry name" value="HAD-like_sf"/>
</dbReference>
<dbReference type="GO" id="GO:0046295">
    <property type="term" value="P:glycolate biosynthetic process"/>
    <property type="evidence" value="ECO:0007669"/>
    <property type="project" value="UniProtKB-UniRule"/>
</dbReference>
<organism evidence="11 12">
    <name type="scientific">Xanthomonas oryzae pv. oryzae (strain PXO99A)</name>
    <dbReference type="NCBI Taxonomy" id="360094"/>
    <lineage>
        <taxon>Bacteria</taxon>
        <taxon>Pseudomonadati</taxon>
        <taxon>Pseudomonadota</taxon>
        <taxon>Gammaproteobacteria</taxon>
        <taxon>Lysobacterales</taxon>
        <taxon>Lysobacteraceae</taxon>
        <taxon>Xanthomonas</taxon>
    </lineage>
</organism>
<dbReference type="NCBIfam" id="TIGR01449">
    <property type="entry name" value="PGP_bact"/>
    <property type="match status" value="1"/>
</dbReference>
<evidence type="ECO:0000256" key="5">
    <source>
        <dbReference type="ARBA" id="ARBA00013078"/>
    </source>
</evidence>
<proteinExistence type="inferred from homology"/>
<dbReference type="SFLD" id="SFLDS00003">
    <property type="entry name" value="Haloacid_Dehalogenase"/>
    <property type="match status" value="1"/>
</dbReference>
<dbReference type="PRINTS" id="PR00413">
    <property type="entry name" value="HADHALOGNASE"/>
</dbReference>
<keyword evidence="9 10" id="KW-0119">Carbohydrate metabolism</keyword>
<dbReference type="FunFam" id="3.40.50.1000:FF:000022">
    <property type="entry name" value="Phosphoglycolate phosphatase"/>
    <property type="match status" value="1"/>
</dbReference>
<dbReference type="Gene3D" id="3.40.50.1000">
    <property type="entry name" value="HAD superfamily/HAD-like"/>
    <property type="match status" value="1"/>
</dbReference>
<evidence type="ECO:0000256" key="8">
    <source>
        <dbReference type="ARBA" id="ARBA00022842"/>
    </source>
</evidence>
<feature type="binding site" evidence="10">
    <location>
        <position position="41"/>
    </location>
    <ligand>
        <name>Mg(2+)</name>
        <dbReference type="ChEBI" id="CHEBI:18420"/>
    </ligand>
</feature>
<dbReference type="SUPFAM" id="SSF56784">
    <property type="entry name" value="HAD-like"/>
    <property type="match status" value="1"/>
</dbReference>
<feature type="binding site" evidence="10">
    <location>
        <position position="39"/>
    </location>
    <ligand>
        <name>Mg(2+)</name>
        <dbReference type="ChEBI" id="CHEBI:18420"/>
    </ligand>
</feature>
<dbReference type="NCBIfam" id="TIGR01509">
    <property type="entry name" value="HAD-SF-IA-v3"/>
    <property type="match status" value="1"/>
</dbReference>
<accession>A0A0K0GJY1</accession>
<dbReference type="AlphaFoldDB" id="A0A0K0GJY1"/>
<gene>
    <name evidence="10 11" type="primary">gph</name>
    <name evidence="11" type="ordered locus">PXO_00378</name>
</gene>